<dbReference type="Proteomes" id="UP000001941">
    <property type="component" value="Chromosome"/>
</dbReference>
<dbReference type="InterPro" id="IPR013783">
    <property type="entry name" value="Ig-like_fold"/>
</dbReference>
<feature type="transmembrane region" description="Helical" evidence="1">
    <location>
        <begin position="401"/>
        <end position="420"/>
    </location>
</feature>
<keyword evidence="3" id="KW-1185">Reference proteome</keyword>
<dbReference type="eggNOG" id="arCOG02080">
    <property type="taxonomic scope" value="Archaea"/>
</dbReference>
<dbReference type="KEGG" id="mhu:Mhun_0760"/>
<dbReference type="InParanoid" id="Q2FPB6"/>
<dbReference type="EnsemblBacteria" id="ABD40512">
    <property type="protein sequence ID" value="ABD40512"/>
    <property type="gene ID" value="Mhun_0760"/>
</dbReference>
<keyword evidence="1" id="KW-0472">Membrane</keyword>
<keyword evidence="1" id="KW-0812">Transmembrane</keyword>
<evidence type="ECO:0000313" key="2">
    <source>
        <dbReference type="EMBL" id="ABD40512.1"/>
    </source>
</evidence>
<evidence type="ECO:0000256" key="1">
    <source>
        <dbReference type="SAM" id="Phobius"/>
    </source>
</evidence>
<evidence type="ECO:0000313" key="3">
    <source>
        <dbReference type="Proteomes" id="UP000001941"/>
    </source>
</evidence>
<sequence>MNSIHHTKIIMKTSKNHTRTKVHRYAKTGTFILLALVCMLPLVSAAPQISVIVADYKVSPAVLLPGEEGTLTVTLKSVATGTTTSSVSYGQDISQTTSSITPYIDSVVLKSKDFDILGGDSKFEGNIGPDQPVPVTFLIRAPQRSGMYFPEVWIRVRDGQSLKYPVPVNVNTQLSVLKTPSLALENTFPIPVKPGTKVEGTIRISNEGSTQADNIRVFVNGSPPMAIPAGISSFMIDRLASGMSKEKNLSLLIDKNTPTGIIEVPVRMTYALLDGTIIEDTGSIGLDVRGESEISITSVETTPSRVNPGEPFNLIIRVQNTGTGEAKSVSATIDLPIQGAKEAFIGRIKSGNDAPATFVLEGTEAGEYTYHTTITYTDDWGTHTLDKDLILTIASGGDSSGMIILILLIVIACAGGFLYMRHKNEDD</sequence>
<name>Q2FPB6_METHJ</name>
<organism evidence="2 3">
    <name type="scientific">Methanospirillum hungatei JF-1 (strain ATCC 27890 / DSM 864 / NBRC 100397 / JF-1)</name>
    <dbReference type="NCBI Taxonomy" id="323259"/>
    <lineage>
        <taxon>Archaea</taxon>
        <taxon>Methanobacteriati</taxon>
        <taxon>Methanobacteriota</taxon>
        <taxon>Stenosarchaea group</taxon>
        <taxon>Methanomicrobia</taxon>
        <taxon>Methanomicrobiales</taxon>
        <taxon>Methanospirillaceae</taxon>
        <taxon>Methanospirillum</taxon>
    </lineage>
</organism>
<proteinExistence type="predicted"/>
<dbReference type="Gene3D" id="2.60.40.10">
    <property type="entry name" value="Immunoglobulins"/>
    <property type="match status" value="1"/>
</dbReference>
<protein>
    <submittedName>
        <fullName evidence="2">S-layer domain-like protein</fullName>
    </submittedName>
</protein>
<dbReference type="PANTHER" id="PTHR35902:SF3">
    <property type="entry name" value="NPCBM-ASSOCIATED, NEW3 DOMAIN OF ALPHA-GALACTOSIDASE"/>
    <property type="match status" value="1"/>
</dbReference>
<keyword evidence="1" id="KW-1133">Transmembrane helix</keyword>
<accession>Q2FPB6</accession>
<dbReference type="AlphaFoldDB" id="Q2FPB6"/>
<gene>
    <name evidence="2" type="ordered locus">Mhun_0760</name>
</gene>
<dbReference type="PANTHER" id="PTHR35902">
    <property type="entry name" value="S-LAYER DOMAIN-LIKE PROTEIN-RELATED"/>
    <property type="match status" value="1"/>
</dbReference>
<dbReference type="STRING" id="323259.Mhun_0760"/>
<dbReference type="EMBL" id="CP000254">
    <property type="protein sequence ID" value="ABD40512.1"/>
    <property type="molecule type" value="Genomic_DNA"/>
</dbReference>
<dbReference type="HOGENOM" id="CLU_670161_0_0_2"/>
<reference evidence="3" key="1">
    <citation type="journal article" date="2016" name="Stand. Genomic Sci.">
        <title>Complete genome sequence of Methanospirillum hungatei type strain JF1.</title>
        <authorList>
            <person name="Gunsalus R.P."/>
            <person name="Cook L.E."/>
            <person name="Crable B."/>
            <person name="Rohlin L."/>
            <person name="McDonald E."/>
            <person name="Mouttaki H."/>
            <person name="Sieber J.R."/>
            <person name="Poweleit N."/>
            <person name="Zhou H."/>
            <person name="Lapidus A.L."/>
            <person name="Daligault H.E."/>
            <person name="Land M."/>
            <person name="Gilna P."/>
            <person name="Ivanova N."/>
            <person name="Kyrpides N."/>
            <person name="Culley D.E."/>
            <person name="McInerney M.J."/>
        </authorList>
    </citation>
    <scope>NUCLEOTIDE SEQUENCE [LARGE SCALE GENOMIC DNA]</scope>
    <source>
        <strain evidence="3">ATCC 27890 / DSM 864 / NBRC 100397 / JF-1</strain>
    </source>
</reference>